<dbReference type="Proteomes" id="UP001251374">
    <property type="component" value="Unassembled WGS sequence"/>
</dbReference>
<evidence type="ECO:0000256" key="2">
    <source>
        <dbReference type="ARBA" id="ARBA00022851"/>
    </source>
</evidence>
<evidence type="ECO:0000313" key="4">
    <source>
        <dbReference type="Proteomes" id="UP001251374"/>
    </source>
</evidence>
<dbReference type="InterPro" id="IPR000518">
    <property type="entry name" value="Metalthion_fam14_prok"/>
</dbReference>
<proteinExistence type="predicted"/>
<name>A0ABU1HDC1_9GAMM</name>
<protein>
    <submittedName>
        <fullName evidence="3">Metallothionein</fullName>
    </submittedName>
</protein>
<accession>A0ABU1HDC1</accession>
<dbReference type="Pfam" id="PF02069">
    <property type="entry name" value="Metallothio_Pro"/>
    <property type="match status" value="1"/>
</dbReference>
<comment type="caution">
    <text evidence="3">The sequence shown here is derived from an EMBL/GenBank/DDBJ whole genome shotgun (WGS) entry which is preliminary data.</text>
</comment>
<keyword evidence="4" id="KW-1185">Reference proteome</keyword>
<keyword evidence="2" id="KW-0480">Metal-thiolate cluster</keyword>
<keyword evidence="1" id="KW-0479">Metal-binding</keyword>
<dbReference type="InterPro" id="IPR017854">
    <property type="entry name" value="Metalthion_dom_sf"/>
</dbReference>
<dbReference type="SUPFAM" id="SSF57868">
    <property type="entry name" value="Metallothionein"/>
    <property type="match status" value="1"/>
</dbReference>
<reference evidence="3 4" key="1">
    <citation type="submission" date="2023-04" db="EMBL/GenBank/DDBJ databases">
        <title>A long-awaited taxogenomic arrangement of the family Halomonadaceae.</title>
        <authorList>
            <person name="De La Haba R."/>
            <person name="Chuvochina M."/>
            <person name="Wittouck S."/>
            <person name="Arahal D.R."/>
            <person name="Sanchez-Porro C."/>
            <person name="Hugenholtz P."/>
            <person name="Ventosa A."/>
        </authorList>
    </citation>
    <scope>NUCLEOTIDE SEQUENCE [LARGE SCALE GENOMIC DNA]</scope>
    <source>
        <strain evidence="3 4">DSM 26770</strain>
    </source>
</reference>
<organism evidence="3 4">
    <name type="scientific">Franzmannia qiaohouensis</name>
    <dbReference type="NCBI Taxonomy" id="1329370"/>
    <lineage>
        <taxon>Bacteria</taxon>
        <taxon>Pseudomonadati</taxon>
        <taxon>Pseudomonadota</taxon>
        <taxon>Gammaproteobacteria</taxon>
        <taxon>Oceanospirillales</taxon>
        <taxon>Halomonadaceae</taxon>
        <taxon>Franzmannia</taxon>
    </lineage>
</organism>
<dbReference type="RefSeq" id="WP_309718143.1">
    <property type="nucleotide sequence ID" value="NZ_JARWAM010000003.1"/>
</dbReference>
<dbReference type="EMBL" id="JARWAM010000003">
    <property type="protein sequence ID" value="MDR5904754.1"/>
    <property type="molecule type" value="Genomic_DNA"/>
</dbReference>
<evidence type="ECO:0000313" key="3">
    <source>
        <dbReference type="EMBL" id="MDR5904754.1"/>
    </source>
</evidence>
<gene>
    <name evidence="3" type="ORF">QC821_05655</name>
</gene>
<dbReference type="Gene3D" id="2.30.170.10">
    <property type="match status" value="1"/>
</dbReference>
<evidence type="ECO:0000256" key="1">
    <source>
        <dbReference type="ARBA" id="ARBA00022723"/>
    </source>
</evidence>
<sequence>MSQQECACPKCKCAVDRSSIEKDGKLYCSQSCASGHADGSVDCGHDCKCG</sequence>